<organism evidence="2 3">
    <name type="scientific">Algoriphagus hitonicola</name>
    <dbReference type="NCBI Taxonomy" id="435880"/>
    <lineage>
        <taxon>Bacteria</taxon>
        <taxon>Pseudomonadati</taxon>
        <taxon>Bacteroidota</taxon>
        <taxon>Cytophagia</taxon>
        <taxon>Cytophagales</taxon>
        <taxon>Cyclobacteriaceae</taxon>
        <taxon>Algoriphagus</taxon>
    </lineage>
</organism>
<reference evidence="3" key="1">
    <citation type="submission" date="2016-10" db="EMBL/GenBank/DDBJ databases">
        <authorList>
            <person name="Varghese N."/>
            <person name="Submissions S."/>
        </authorList>
    </citation>
    <scope>NUCLEOTIDE SEQUENCE [LARGE SCALE GENOMIC DNA]</scope>
    <source>
        <strain evidence="3">DSM 19315</strain>
    </source>
</reference>
<feature type="transmembrane region" description="Helical" evidence="1">
    <location>
        <begin position="9"/>
        <end position="26"/>
    </location>
</feature>
<keyword evidence="3" id="KW-1185">Reference proteome</keyword>
<dbReference type="AlphaFoldDB" id="A0A1I2R721"/>
<proteinExistence type="predicted"/>
<evidence type="ECO:0000313" key="3">
    <source>
        <dbReference type="Proteomes" id="UP000199642"/>
    </source>
</evidence>
<dbReference type="STRING" id="435880.SAMN04487988_10327"/>
<gene>
    <name evidence="2" type="ORF">SAMN04487988_10327</name>
</gene>
<protein>
    <recommendedName>
        <fullName evidence="4">DNA topoisomerase IV</fullName>
    </recommendedName>
</protein>
<accession>A0A1I2R721</accession>
<evidence type="ECO:0008006" key="4">
    <source>
        <dbReference type="Google" id="ProtNLM"/>
    </source>
</evidence>
<evidence type="ECO:0000256" key="1">
    <source>
        <dbReference type="SAM" id="Phobius"/>
    </source>
</evidence>
<dbReference type="OrthoDB" id="838071at2"/>
<feature type="transmembrane region" description="Helical" evidence="1">
    <location>
        <begin position="51"/>
        <end position="73"/>
    </location>
</feature>
<dbReference type="EMBL" id="FOPC01000003">
    <property type="protein sequence ID" value="SFG34387.1"/>
    <property type="molecule type" value="Genomic_DNA"/>
</dbReference>
<feature type="transmembrane region" description="Helical" evidence="1">
    <location>
        <begin position="130"/>
        <end position="154"/>
    </location>
</feature>
<keyword evidence="1" id="KW-0472">Membrane</keyword>
<dbReference type="Proteomes" id="UP000199642">
    <property type="component" value="Unassembled WGS sequence"/>
</dbReference>
<keyword evidence="1" id="KW-1133">Transmembrane helix</keyword>
<feature type="transmembrane region" description="Helical" evidence="1">
    <location>
        <begin position="94"/>
        <end position="118"/>
    </location>
</feature>
<sequence>MYHRFGKAFYYFSIVIFLFMLLYFYSGMGEQVIYDLAESESGGGRIGKNTLFYGLIGFFIVLNVIAIFPAKMLETKTHQKLHRIFPLGDPYRDYILTWFYSFGGVLNVSLGIMALYFHAINNQEGISSDYFNFFFYLIPVLLVAWIIGLFALFVGKAKQLKS</sequence>
<keyword evidence="1" id="KW-0812">Transmembrane</keyword>
<evidence type="ECO:0000313" key="2">
    <source>
        <dbReference type="EMBL" id="SFG34387.1"/>
    </source>
</evidence>
<dbReference type="RefSeq" id="WP_092789432.1">
    <property type="nucleotide sequence ID" value="NZ_FOPC01000003.1"/>
</dbReference>
<name>A0A1I2R721_9BACT</name>